<dbReference type="EMBL" id="JH817605">
    <property type="protein sequence ID" value="EKC30340.1"/>
    <property type="molecule type" value="Genomic_DNA"/>
</dbReference>
<dbReference type="AlphaFoldDB" id="K1QN97"/>
<sequence length="91" mass="10398">MKYSKECGTLARDTYGGPDPLIRVLPSRRSPQYGGSRTILCFKTLGKKSGFGEERVEPRTTTAVPIQEMLNYSRQMYGYYHVVYPNQTQVK</sequence>
<accession>K1QN97</accession>
<proteinExistence type="predicted"/>
<reference evidence="1" key="1">
    <citation type="journal article" date="2012" name="Nature">
        <title>The oyster genome reveals stress adaptation and complexity of shell formation.</title>
        <authorList>
            <person name="Zhang G."/>
            <person name="Fang X."/>
            <person name="Guo X."/>
            <person name="Li L."/>
            <person name="Luo R."/>
            <person name="Xu F."/>
            <person name="Yang P."/>
            <person name="Zhang L."/>
            <person name="Wang X."/>
            <person name="Qi H."/>
            <person name="Xiong Z."/>
            <person name="Que H."/>
            <person name="Xie Y."/>
            <person name="Holland P.W."/>
            <person name="Paps J."/>
            <person name="Zhu Y."/>
            <person name="Wu F."/>
            <person name="Chen Y."/>
            <person name="Wang J."/>
            <person name="Peng C."/>
            <person name="Meng J."/>
            <person name="Yang L."/>
            <person name="Liu J."/>
            <person name="Wen B."/>
            <person name="Zhang N."/>
            <person name="Huang Z."/>
            <person name="Zhu Q."/>
            <person name="Feng Y."/>
            <person name="Mount A."/>
            <person name="Hedgecock D."/>
            <person name="Xu Z."/>
            <person name="Liu Y."/>
            <person name="Domazet-Loso T."/>
            <person name="Du Y."/>
            <person name="Sun X."/>
            <person name="Zhang S."/>
            <person name="Liu B."/>
            <person name="Cheng P."/>
            <person name="Jiang X."/>
            <person name="Li J."/>
            <person name="Fan D."/>
            <person name="Wang W."/>
            <person name="Fu W."/>
            <person name="Wang T."/>
            <person name="Wang B."/>
            <person name="Zhang J."/>
            <person name="Peng Z."/>
            <person name="Li Y."/>
            <person name="Li N."/>
            <person name="Wang J."/>
            <person name="Chen M."/>
            <person name="He Y."/>
            <person name="Tan F."/>
            <person name="Song X."/>
            <person name="Zheng Q."/>
            <person name="Huang R."/>
            <person name="Yang H."/>
            <person name="Du X."/>
            <person name="Chen L."/>
            <person name="Yang M."/>
            <person name="Gaffney P.M."/>
            <person name="Wang S."/>
            <person name="Luo L."/>
            <person name="She Z."/>
            <person name="Ming Y."/>
            <person name="Huang W."/>
            <person name="Zhang S."/>
            <person name="Huang B."/>
            <person name="Zhang Y."/>
            <person name="Qu T."/>
            <person name="Ni P."/>
            <person name="Miao G."/>
            <person name="Wang J."/>
            <person name="Wang Q."/>
            <person name="Steinberg C.E."/>
            <person name="Wang H."/>
            <person name="Li N."/>
            <person name="Qian L."/>
            <person name="Zhang G."/>
            <person name="Li Y."/>
            <person name="Yang H."/>
            <person name="Liu X."/>
            <person name="Wang J."/>
            <person name="Yin Y."/>
            <person name="Wang J."/>
        </authorList>
    </citation>
    <scope>NUCLEOTIDE SEQUENCE [LARGE SCALE GENOMIC DNA]</scope>
    <source>
        <strain evidence="1">05x7-T-G4-1.051#20</strain>
    </source>
</reference>
<protein>
    <submittedName>
        <fullName evidence="1">Uncharacterized protein</fullName>
    </submittedName>
</protein>
<gene>
    <name evidence="1" type="ORF">CGI_10021812</name>
</gene>
<dbReference type="InParanoid" id="K1QN97"/>
<organism evidence="1">
    <name type="scientific">Magallana gigas</name>
    <name type="common">Pacific oyster</name>
    <name type="synonym">Crassostrea gigas</name>
    <dbReference type="NCBI Taxonomy" id="29159"/>
    <lineage>
        <taxon>Eukaryota</taxon>
        <taxon>Metazoa</taxon>
        <taxon>Spiralia</taxon>
        <taxon>Lophotrochozoa</taxon>
        <taxon>Mollusca</taxon>
        <taxon>Bivalvia</taxon>
        <taxon>Autobranchia</taxon>
        <taxon>Pteriomorphia</taxon>
        <taxon>Ostreida</taxon>
        <taxon>Ostreoidea</taxon>
        <taxon>Ostreidae</taxon>
        <taxon>Magallana</taxon>
    </lineage>
</organism>
<evidence type="ECO:0000313" key="1">
    <source>
        <dbReference type="EMBL" id="EKC30340.1"/>
    </source>
</evidence>
<dbReference type="HOGENOM" id="CLU_2429171_0_0_1"/>
<name>K1QN97_MAGGI</name>